<evidence type="ECO:0000313" key="2">
    <source>
        <dbReference type="EnsemblPlants" id="ONIVA09G12260.1"/>
    </source>
</evidence>
<feature type="region of interest" description="Disordered" evidence="1">
    <location>
        <begin position="109"/>
        <end position="139"/>
    </location>
</feature>
<dbReference type="AlphaFoldDB" id="A0A0E0IKF3"/>
<evidence type="ECO:0000256" key="1">
    <source>
        <dbReference type="SAM" id="MobiDB-lite"/>
    </source>
</evidence>
<reference evidence="2" key="2">
    <citation type="submission" date="2018-04" db="EMBL/GenBank/DDBJ databases">
        <title>OnivRS2 (Oryza nivara Reference Sequence Version 2).</title>
        <authorList>
            <person name="Zhang J."/>
            <person name="Kudrna D."/>
            <person name="Lee S."/>
            <person name="Talag J."/>
            <person name="Rajasekar S."/>
            <person name="Welchert J."/>
            <person name="Hsing Y.-I."/>
            <person name="Wing R.A."/>
        </authorList>
    </citation>
    <scope>NUCLEOTIDE SEQUENCE [LARGE SCALE GENOMIC DNA]</scope>
    <source>
        <strain evidence="2">SL10</strain>
    </source>
</reference>
<dbReference type="HOGENOM" id="CLU_121158_0_0_1"/>
<sequence length="203" mass="22316">MEEFHKEMRRLADELLELFLRAERRIAKTMTATMHWYPRCPDLRRALGLIAHTDSGLCSRASCQGCSYSGEDQTGGWRCRRSFRATSSSTSATSLPHAYSPTAASTAYTTAPSSTATATGYRSDTSSARPPDVKVAPLTDAVSPGRSAAYRAVMWPGYKAVRKKAFTTSGSALKMISTAAATDDRTQRRNRRCRDVKYTPNLS</sequence>
<evidence type="ECO:0000313" key="3">
    <source>
        <dbReference type="Proteomes" id="UP000006591"/>
    </source>
</evidence>
<dbReference type="eggNOG" id="KOG0143">
    <property type="taxonomic scope" value="Eukaryota"/>
</dbReference>
<feature type="compositionally biased region" description="Low complexity" evidence="1">
    <location>
        <begin position="109"/>
        <end position="119"/>
    </location>
</feature>
<dbReference type="SUPFAM" id="SSF51197">
    <property type="entry name" value="Clavaminate synthase-like"/>
    <property type="match status" value="1"/>
</dbReference>
<dbReference type="STRING" id="4536.A0A0E0IKF3"/>
<feature type="region of interest" description="Disordered" evidence="1">
    <location>
        <begin position="182"/>
        <end position="203"/>
    </location>
</feature>
<reference evidence="2" key="1">
    <citation type="submission" date="2015-04" db="UniProtKB">
        <authorList>
            <consortium name="EnsemblPlants"/>
        </authorList>
    </citation>
    <scope>IDENTIFICATION</scope>
    <source>
        <strain evidence="2">SL10</strain>
    </source>
</reference>
<organism evidence="2">
    <name type="scientific">Oryza nivara</name>
    <name type="common">Indian wild rice</name>
    <name type="synonym">Oryza sativa f. spontanea</name>
    <dbReference type="NCBI Taxonomy" id="4536"/>
    <lineage>
        <taxon>Eukaryota</taxon>
        <taxon>Viridiplantae</taxon>
        <taxon>Streptophyta</taxon>
        <taxon>Embryophyta</taxon>
        <taxon>Tracheophyta</taxon>
        <taxon>Spermatophyta</taxon>
        <taxon>Magnoliopsida</taxon>
        <taxon>Liliopsida</taxon>
        <taxon>Poales</taxon>
        <taxon>Poaceae</taxon>
        <taxon>BOP clade</taxon>
        <taxon>Oryzoideae</taxon>
        <taxon>Oryzeae</taxon>
        <taxon>Oryzinae</taxon>
        <taxon>Oryza</taxon>
    </lineage>
</organism>
<dbReference type="Gramene" id="ONIVA09G12260.1">
    <property type="protein sequence ID" value="ONIVA09G12260.1"/>
    <property type="gene ID" value="ONIVA09G12260"/>
</dbReference>
<proteinExistence type="predicted"/>
<keyword evidence="3" id="KW-1185">Reference proteome</keyword>
<name>A0A0E0IKF3_ORYNI</name>
<feature type="compositionally biased region" description="Basic and acidic residues" evidence="1">
    <location>
        <begin position="182"/>
        <end position="197"/>
    </location>
</feature>
<protein>
    <submittedName>
        <fullName evidence="2">Uncharacterized protein</fullName>
    </submittedName>
</protein>
<accession>A0A0E0IKF3</accession>
<dbReference type="Proteomes" id="UP000006591">
    <property type="component" value="Chromosome 9"/>
</dbReference>
<dbReference type="OMA" id="YSGEDQT"/>
<dbReference type="EnsemblPlants" id="ONIVA09G12260.1">
    <property type="protein sequence ID" value="ONIVA09G12260.1"/>
    <property type="gene ID" value="ONIVA09G12260"/>
</dbReference>